<evidence type="ECO:0000313" key="2">
    <source>
        <dbReference type="Proteomes" id="UP000663845"/>
    </source>
</evidence>
<dbReference type="Proteomes" id="UP000663845">
    <property type="component" value="Unassembled WGS sequence"/>
</dbReference>
<name>A0A815ECV1_9BILA</name>
<protein>
    <submittedName>
        <fullName evidence="1">Uncharacterized protein</fullName>
    </submittedName>
</protein>
<evidence type="ECO:0000313" key="1">
    <source>
        <dbReference type="EMBL" id="CAF1309665.1"/>
    </source>
</evidence>
<dbReference type="AlphaFoldDB" id="A0A815ECV1"/>
<reference evidence="1" key="1">
    <citation type="submission" date="2021-02" db="EMBL/GenBank/DDBJ databases">
        <authorList>
            <person name="Nowell W R."/>
        </authorList>
    </citation>
    <scope>NUCLEOTIDE SEQUENCE</scope>
</reference>
<sequence>MGQEGHKETDEDLIDELPRSFVLCALHQAKIIHERWKFWSAKIIHERWKFWSGTVPPNVSIRLHRLETLVLANREIQKEKSITEIVEHDQPSIKASPKNCPTEVSFHISSVPLEKMNSSQPFPTEIQGYTSIDKYINKQIEPKQNIIIQGPDIPHISVQKRRGHFLCCY</sequence>
<dbReference type="EMBL" id="CAJNOG010000597">
    <property type="protein sequence ID" value="CAF1309665.1"/>
    <property type="molecule type" value="Genomic_DNA"/>
</dbReference>
<accession>A0A815ECV1</accession>
<comment type="caution">
    <text evidence="1">The sequence shown here is derived from an EMBL/GenBank/DDBJ whole genome shotgun (WGS) entry which is preliminary data.</text>
</comment>
<organism evidence="1 2">
    <name type="scientific">Adineta steineri</name>
    <dbReference type="NCBI Taxonomy" id="433720"/>
    <lineage>
        <taxon>Eukaryota</taxon>
        <taxon>Metazoa</taxon>
        <taxon>Spiralia</taxon>
        <taxon>Gnathifera</taxon>
        <taxon>Rotifera</taxon>
        <taxon>Eurotatoria</taxon>
        <taxon>Bdelloidea</taxon>
        <taxon>Adinetida</taxon>
        <taxon>Adinetidae</taxon>
        <taxon>Adineta</taxon>
    </lineage>
</organism>
<proteinExistence type="predicted"/>
<gene>
    <name evidence="1" type="ORF">JYZ213_LOCUS32781</name>
</gene>